<dbReference type="Gene3D" id="1.10.510.10">
    <property type="entry name" value="Transferase(Phosphotransferase) domain 1"/>
    <property type="match status" value="1"/>
</dbReference>
<dbReference type="CTD" id="8581432"/>
<dbReference type="PANTHER" id="PTHR11909">
    <property type="entry name" value="CASEIN KINASE-RELATED"/>
    <property type="match status" value="1"/>
</dbReference>
<feature type="binding site" evidence="6">
    <location>
        <position position="48"/>
    </location>
    <ligand>
        <name>ATP</name>
        <dbReference type="ChEBI" id="CHEBI:30616"/>
    </ligand>
</feature>
<evidence type="ECO:0000259" key="8">
    <source>
        <dbReference type="PROSITE" id="PS50011"/>
    </source>
</evidence>
<dbReference type="AlphaFoldDB" id="A8WW17"/>
<dbReference type="eggNOG" id="KOG1164">
    <property type="taxonomic scope" value="Eukaryota"/>
</dbReference>
<evidence type="ECO:0000313" key="10">
    <source>
        <dbReference type="Proteomes" id="UP000008549"/>
    </source>
</evidence>
<evidence type="ECO:0000256" key="6">
    <source>
        <dbReference type="PROSITE-ProRule" id="PRU10141"/>
    </source>
</evidence>
<dbReference type="InterPro" id="IPR000719">
    <property type="entry name" value="Prot_kinase_dom"/>
</dbReference>
<dbReference type="GO" id="GO:0005737">
    <property type="term" value="C:cytoplasm"/>
    <property type="evidence" value="ECO:0000318"/>
    <property type="project" value="GO_Central"/>
</dbReference>
<evidence type="ECO:0000313" key="11">
    <source>
        <dbReference type="WormBase" id="CBG04032"/>
    </source>
</evidence>
<evidence type="ECO:0000256" key="4">
    <source>
        <dbReference type="ARBA" id="ARBA00022777"/>
    </source>
</evidence>
<dbReference type="GO" id="GO:0005524">
    <property type="term" value="F:ATP binding"/>
    <property type="evidence" value="ECO:0007669"/>
    <property type="project" value="UniProtKB-UniRule"/>
</dbReference>
<proteinExistence type="predicted"/>
<dbReference type="GO" id="GO:0007165">
    <property type="term" value="P:signal transduction"/>
    <property type="evidence" value="ECO:0000318"/>
    <property type="project" value="GO_Central"/>
</dbReference>
<dbReference type="InParanoid" id="A8WW17"/>
<evidence type="ECO:0000256" key="2">
    <source>
        <dbReference type="ARBA" id="ARBA00022679"/>
    </source>
</evidence>
<name>A8WW17_CAEBR</name>
<dbReference type="WormBase" id="CBG04032">
    <property type="protein sequence ID" value="CBP41919"/>
    <property type="gene ID" value="WBGene00026780"/>
</dbReference>
<dbReference type="RefSeq" id="XP_002639439.1">
    <property type="nucleotide sequence ID" value="XM_002639393.1"/>
</dbReference>
<keyword evidence="3 6" id="KW-0547">Nucleotide-binding</keyword>
<dbReference type="InterPro" id="IPR050235">
    <property type="entry name" value="CK1_Ser-Thr_kinase"/>
</dbReference>
<dbReference type="GO" id="GO:0004674">
    <property type="term" value="F:protein serine/threonine kinase activity"/>
    <property type="evidence" value="ECO:0000318"/>
    <property type="project" value="GO_Central"/>
</dbReference>
<evidence type="ECO:0000256" key="7">
    <source>
        <dbReference type="SAM" id="MobiDB-lite"/>
    </source>
</evidence>
<keyword evidence="2" id="KW-0808">Transferase</keyword>
<dbReference type="HOGENOM" id="CLU_019279_2_5_1"/>
<dbReference type="FunFam" id="1.10.510.10:FF:001002">
    <property type="entry name" value="Protein CBG10779"/>
    <property type="match status" value="1"/>
</dbReference>
<dbReference type="SUPFAM" id="SSF56112">
    <property type="entry name" value="Protein kinase-like (PK-like)"/>
    <property type="match status" value="1"/>
</dbReference>
<dbReference type="Proteomes" id="UP000008549">
    <property type="component" value="Unassembled WGS sequence"/>
</dbReference>
<dbReference type="FunCoup" id="A8WW17">
    <property type="interactions" value="184"/>
</dbReference>
<dbReference type="SMART" id="SM00220">
    <property type="entry name" value="S_TKc"/>
    <property type="match status" value="1"/>
</dbReference>
<feature type="domain" description="Protein kinase" evidence="8">
    <location>
        <begin position="21"/>
        <end position="289"/>
    </location>
</feature>
<dbReference type="GO" id="GO:0005634">
    <property type="term" value="C:nucleus"/>
    <property type="evidence" value="ECO:0000318"/>
    <property type="project" value="GO_Central"/>
</dbReference>
<evidence type="ECO:0000256" key="1">
    <source>
        <dbReference type="ARBA" id="ARBA00022527"/>
    </source>
</evidence>
<dbReference type="EMBL" id="HE600906">
    <property type="protein sequence ID" value="CAP24826.1"/>
    <property type="molecule type" value="Genomic_DNA"/>
</dbReference>
<gene>
    <name evidence="9 11" type="ORF">CBG04032</name>
    <name evidence="9" type="ORF">CBG_04032</name>
</gene>
<keyword evidence="5 6" id="KW-0067">ATP-binding</keyword>
<dbReference type="PROSITE" id="PS00107">
    <property type="entry name" value="PROTEIN_KINASE_ATP"/>
    <property type="match status" value="1"/>
</dbReference>
<keyword evidence="1" id="KW-0723">Serine/threonine-protein kinase</keyword>
<dbReference type="InterPro" id="IPR011009">
    <property type="entry name" value="Kinase-like_dom_sf"/>
</dbReference>
<dbReference type="CDD" id="cd14017">
    <property type="entry name" value="STKc_TTBK"/>
    <property type="match status" value="1"/>
</dbReference>
<evidence type="ECO:0000313" key="9">
    <source>
        <dbReference type="EMBL" id="CAP24826.1"/>
    </source>
</evidence>
<dbReference type="KEGG" id="cbr:CBG_04032"/>
<dbReference type="OMA" id="RDDLWAW"/>
<organism evidence="9 10">
    <name type="scientific">Caenorhabditis briggsae</name>
    <dbReference type="NCBI Taxonomy" id="6238"/>
    <lineage>
        <taxon>Eukaryota</taxon>
        <taxon>Metazoa</taxon>
        <taxon>Ecdysozoa</taxon>
        <taxon>Nematoda</taxon>
        <taxon>Chromadorea</taxon>
        <taxon>Rhabditida</taxon>
        <taxon>Rhabditina</taxon>
        <taxon>Rhabditomorpha</taxon>
        <taxon>Rhabditoidea</taxon>
        <taxon>Rhabditidae</taxon>
        <taxon>Peloderinae</taxon>
        <taxon>Caenorhabditis</taxon>
    </lineage>
</organism>
<accession>A8WW17</accession>
<dbReference type="PROSITE" id="PS50011">
    <property type="entry name" value="PROTEIN_KINASE_DOM"/>
    <property type="match status" value="1"/>
</dbReference>
<keyword evidence="4" id="KW-0418">Kinase</keyword>
<keyword evidence="10" id="KW-1185">Reference proteome</keyword>
<dbReference type="Pfam" id="PF00069">
    <property type="entry name" value="Pkinase"/>
    <property type="match status" value="1"/>
</dbReference>
<reference evidence="9 10" key="2">
    <citation type="journal article" date="2011" name="PLoS Genet.">
        <title>Caenorhabditis briggsae recombinant inbred line genotypes reveal inter-strain incompatibility and the evolution of recombination.</title>
        <authorList>
            <person name="Ross J.A."/>
            <person name="Koboldt D.C."/>
            <person name="Staisch J.E."/>
            <person name="Chamberlin H.M."/>
            <person name="Gupta B.P."/>
            <person name="Miller R.D."/>
            <person name="Baird S.E."/>
            <person name="Haag E.S."/>
        </authorList>
    </citation>
    <scope>NUCLEOTIDE SEQUENCE [LARGE SCALE GENOMIC DNA]</scope>
    <source>
        <strain evidence="9 10">AF16</strain>
    </source>
</reference>
<sequence length="381" mass="44265">MSSSSSCAKPEFRIGESVSGFEVIKKIGSGGFGAVYKVQKDGIEFALKTEFIDDESDDTLKNEVHMLRLMQWSPSFCRLYTAKRLPWQNQKVNIMVMTLCTRPVSRLRRMMPDRHFTKSTAARLSLQLLEALRDLHISGIIHRDVKASNCGWHAPTRRILLFDLGFSRKYLEIDPITTKMRHRAARKDPGFMGTSKYCSVFAHDENEQGRRDDLWAWLYSTVEFFLGTLPWSDEEKSVRVSNMKKKVGRKLFFKCPREFALMYEHIRQLKYDSSPDYQMMTNLFKQMFIRLDIEDSDPLDFEQGSIFYDEYFVSQTDSEKELNSDLGTSDELESHHNKRSEVVTIGSKTDSSETENKLGRLAAGFNRAINRNRVEQFENDR</sequence>
<dbReference type="InterPro" id="IPR047916">
    <property type="entry name" value="TTBK_Asator-like_STKc"/>
</dbReference>
<evidence type="ECO:0000256" key="3">
    <source>
        <dbReference type="ARBA" id="ARBA00022741"/>
    </source>
</evidence>
<feature type="compositionally biased region" description="Basic and acidic residues" evidence="7">
    <location>
        <begin position="332"/>
        <end position="341"/>
    </location>
</feature>
<dbReference type="InterPro" id="IPR017441">
    <property type="entry name" value="Protein_kinase_ATP_BS"/>
</dbReference>
<protein>
    <submittedName>
        <fullName evidence="9">Protein CBG04032</fullName>
    </submittedName>
</protein>
<dbReference type="GeneID" id="8581432"/>
<evidence type="ECO:0000256" key="5">
    <source>
        <dbReference type="ARBA" id="ARBA00022840"/>
    </source>
</evidence>
<feature type="region of interest" description="Disordered" evidence="7">
    <location>
        <begin position="322"/>
        <end position="354"/>
    </location>
</feature>
<dbReference type="STRING" id="6238.A8WW17"/>
<reference evidence="9 10" key="1">
    <citation type="journal article" date="2003" name="PLoS Biol.">
        <title>The genome sequence of Caenorhabditis briggsae: a platform for comparative genomics.</title>
        <authorList>
            <person name="Stein L.D."/>
            <person name="Bao Z."/>
            <person name="Blasiar D."/>
            <person name="Blumenthal T."/>
            <person name="Brent M.R."/>
            <person name="Chen N."/>
            <person name="Chinwalla A."/>
            <person name="Clarke L."/>
            <person name="Clee C."/>
            <person name="Coghlan A."/>
            <person name="Coulson A."/>
            <person name="D'Eustachio P."/>
            <person name="Fitch D.H."/>
            <person name="Fulton L.A."/>
            <person name="Fulton R.E."/>
            <person name="Griffiths-Jones S."/>
            <person name="Harris T.W."/>
            <person name="Hillier L.W."/>
            <person name="Kamath R."/>
            <person name="Kuwabara P.E."/>
            <person name="Mardis E.R."/>
            <person name="Marra M.A."/>
            <person name="Miner T.L."/>
            <person name="Minx P."/>
            <person name="Mullikin J.C."/>
            <person name="Plumb R.W."/>
            <person name="Rogers J."/>
            <person name="Schein J.E."/>
            <person name="Sohrmann M."/>
            <person name="Spieth J."/>
            <person name="Stajich J.E."/>
            <person name="Wei C."/>
            <person name="Willey D."/>
            <person name="Wilson R.K."/>
            <person name="Durbin R."/>
            <person name="Waterston R.H."/>
        </authorList>
    </citation>
    <scope>NUCLEOTIDE SEQUENCE [LARGE SCALE GENOMIC DNA]</scope>
    <source>
        <strain evidence="9 10">AF16</strain>
    </source>
</reference>